<evidence type="ECO:0000313" key="1">
    <source>
        <dbReference type="EMBL" id="TMJ16239.1"/>
    </source>
</evidence>
<name>A0A537M7K1_9BACT</name>
<reference evidence="1 2" key="1">
    <citation type="journal article" date="2019" name="Nat. Microbiol.">
        <title>Mediterranean grassland soil C-N compound turnover is dependent on rainfall and depth, and is mediated by genomically divergent microorganisms.</title>
        <authorList>
            <person name="Diamond S."/>
            <person name="Andeer P.F."/>
            <person name="Li Z."/>
            <person name="Crits-Christoph A."/>
            <person name="Burstein D."/>
            <person name="Anantharaman K."/>
            <person name="Lane K.R."/>
            <person name="Thomas B.C."/>
            <person name="Pan C."/>
            <person name="Northen T.R."/>
            <person name="Banfield J.F."/>
        </authorList>
    </citation>
    <scope>NUCLEOTIDE SEQUENCE [LARGE SCALE GENOMIC DNA]</scope>
    <source>
        <strain evidence="1">NP_5</strain>
    </source>
</reference>
<evidence type="ECO:0000313" key="2">
    <source>
        <dbReference type="Proteomes" id="UP000320393"/>
    </source>
</evidence>
<organism evidence="1 2">
    <name type="scientific">Candidatus Segetimicrobium genomatis</name>
    <dbReference type="NCBI Taxonomy" id="2569760"/>
    <lineage>
        <taxon>Bacteria</taxon>
        <taxon>Bacillati</taxon>
        <taxon>Candidatus Sysuimicrobiota</taxon>
        <taxon>Candidatus Sysuimicrobiia</taxon>
        <taxon>Candidatus Sysuimicrobiales</taxon>
        <taxon>Candidatus Segetimicrobiaceae</taxon>
        <taxon>Candidatus Segetimicrobium</taxon>
    </lineage>
</organism>
<dbReference type="Gene3D" id="2.40.10.10">
    <property type="entry name" value="Trypsin-like serine proteases"/>
    <property type="match status" value="2"/>
</dbReference>
<dbReference type="InterPro" id="IPR009003">
    <property type="entry name" value="Peptidase_S1_PA"/>
</dbReference>
<dbReference type="InterPro" id="IPR043504">
    <property type="entry name" value="Peptidase_S1_PA_chymotrypsin"/>
</dbReference>
<dbReference type="PANTHER" id="PTHR43019">
    <property type="entry name" value="SERINE ENDOPROTEASE DEGS"/>
    <property type="match status" value="1"/>
</dbReference>
<dbReference type="Pfam" id="PF13365">
    <property type="entry name" value="Trypsin_2"/>
    <property type="match status" value="1"/>
</dbReference>
<accession>A0A537M7K1</accession>
<comment type="caution">
    <text evidence="1">The sequence shown here is derived from an EMBL/GenBank/DDBJ whole genome shotgun (WGS) entry which is preliminary data.</text>
</comment>
<protein>
    <submittedName>
        <fullName evidence="1">Trypsin-like peptidase domain-containing protein</fullName>
    </submittedName>
</protein>
<sequence length="268" mass="28007">MATCRRGGISGRRCRPAARIAGVAAVLLGLAFGAPARALGDEAGLLDTVFELFTYTTQGQGVTRGTAFFIDPNGLALTNSHVVHRALHDPEHYVLLAVVGKEFYGVKILCASTLEVDPMEVSKGPVSRDIAEIQLVAPDAVYALWGILAGGGTTIIARAHQGPLPTFPVLTFADGPQERGQIRVIGFGRAAQAEEKTIATGTITLTAVAKDGTPVFEIQSPARPERGSSGSPVLNDQDRVVGMYTWNDTSNDAAGIAISSAALARACP</sequence>
<dbReference type="AlphaFoldDB" id="A0A537M7K1"/>
<dbReference type="SUPFAM" id="SSF50494">
    <property type="entry name" value="Trypsin-like serine proteases"/>
    <property type="match status" value="1"/>
</dbReference>
<dbReference type="PANTHER" id="PTHR43019:SF23">
    <property type="entry name" value="PROTEASE DO-LIKE 5, CHLOROPLASTIC"/>
    <property type="match status" value="1"/>
</dbReference>
<proteinExistence type="predicted"/>
<dbReference type="EMBL" id="VBAM01000029">
    <property type="protein sequence ID" value="TMJ16239.1"/>
    <property type="molecule type" value="Genomic_DNA"/>
</dbReference>
<dbReference type="Proteomes" id="UP000320393">
    <property type="component" value="Unassembled WGS sequence"/>
</dbReference>
<gene>
    <name evidence="1" type="ORF">E6H02_01100</name>
</gene>